<evidence type="ECO:0000256" key="2">
    <source>
        <dbReference type="ARBA" id="ARBA00006235"/>
    </source>
</evidence>
<keyword evidence="4" id="KW-0547">Nucleotide-binding</keyword>
<evidence type="ECO:0000256" key="9">
    <source>
        <dbReference type="SAM" id="MobiDB-lite"/>
    </source>
</evidence>
<evidence type="ECO:0000313" key="12">
    <source>
        <dbReference type="Proteomes" id="UP000316079"/>
    </source>
</evidence>
<comment type="similarity">
    <text evidence="2">Belongs to the ClpA/ClpB family. Torsin subfamily.</text>
</comment>
<keyword evidence="7" id="KW-0325">Glycoprotein</keyword>
<dbReference type="OrthoDB" id="19623at2759"/>
<keyword evidence="6" id="KW-0067">ATP-binding</keyword>
<accession>A0A553QWX5</accession>
<name>A0A553QWX5_9TELE</name>
<dbReference type="InterPro" id="IPR010448">
    <property type="entry name" value="Torsin"/>
</dbReference>
<comment type="subcellular location">
    <subcellularLocation>
        <location evidence="1">Endoplasmic reticulum lumen</location>
    </subcellularLocation>
</comment>
<dbReference type="SUPFAM" id="SSF48366">
    <property type="entry name" value="Ras GEF"/>
    <property type="match status" value="1"/>
</dbReference>
<dbReference type="Pfam" id="PF21376">
    <property type="entry name" value="TOR1A_C"/>
    <property type="match status" value="1"/>
</dbReference>
<comment type="caution">
    <text evidence="11">The sequence shown here is derived from an EMBL/GenBank/DDBJ whole genome shotgun (WGS) entry which is preliminary data.</text>
</comment>
<dbReference type="STRING" id="623744.A0A553QWX5"/>
<dbReference type="PANTHER" id="PTHR14247">
    <property type="entry name" value="BREAST CANCER ANTI-ESTROGEN RESISTANCE PROTEIN 3 HOMOLOG-LIKE PROTEIN"/>
    <property type="match status" value="1"/>
</dbReference>
<dbReference type="Pfam" id="PF00617">
    <property type="entry name" value="RasGEF"/>
    <property type="match status" value="1"/>
</dbReference>
<dbReference type="SMART" id="SM00147">
    <property type="entry name" value="RasGEF"/>
    <property type="match status" value="1"/>
</dbReference>
<dbReference type="GO" id="GO:0005788">
    <property type="term" value="C:endoplasmic reticulum lumen"/>
    <property type="evidence" value="ECO:0007669"/>
    <property type="project" value="UniProtKB-SubCell"/>
</dbReference>
<evidence type="ECO:0000256" key="4">
    <source>
        <dbReference type="ARBA" id="ARBA00022741"/>
    </source>
</evidence>
<sequence>MFGIPSSENSQVNSPTRQKRSPPKRESMAVTEALEVELIRPQTRQRSPYENRKFVIVPSSPVCQTSIEMQLCSSPPESTLIYLEPAVHLLSSMTYQNDTTPNHEWNGQKFSQSEPFSTNPSFERHELQSLDYSEFDEDYLVPFTTDTVSCFRPNMYQSPLMPRETRPLETKILRKVKDILFQVDIKTMALHITKTDCIVARILGMSEDVMKGMGVSSGIELLTLPHGHHLRQDLLERFHTMSIMLAVQLLGCTGSVNERANLLHRAICLANELKSSLGNLFGFATVMKCLELPQIVRLNETWTVLRQKYTESAVLYEKTLRPSLRTMNDGEEMIRPTESTFPHVLPLISLLERTVDEVESWDSDSGVSMLLSHLDAARTTACNGKIFSANAEAKLQGFQEEAEVHEIFLTDFQMRLLWGSRGVERNKEERYSKFDEVLTVLCDCDYHPDIKGLEWDLHKNLYGQHMVQEIVSEAVVNFLQNENPDRPLVLSFHGSSGTGKSLVSSMIGRHIYGTAMGSPYIHQFIPTLHFPSADRVKQYRFDLKQQVEKSLTDCARSIFIFDEMEIMPPGVIDVLEPHLGPFHVLFRTNYRKAIYIFISTAGEEVINRVALESRQGGRDREEIRPEELDDRIADAVYNNRKSGFYHSSIITEKLITRFVPFLPLLRRHVERCAQRELCQRGECQRKDVASSVGGAMNYTPNDRRYFSSTGCKLVPAKVNLFL</sequence>
<protein>
    <recommendedName>
        <fullName evidence="10">Ras-GEF domain-containing protein</fullName>
    </recommendedName>
</protein>
<keyword evidence="3" id="KW-0732">Signal</keyword>
<evidence type="ECO:0000256" key="6">
    <source>
        <dbReference type="ARBA" id="ARBA00022840"/>
    </source>
</evidence>
<dbReference type="Pfam" id="PF06309">
    <property type="entry name" value="Torsin"/>
    <property type="match status" value="1"/>
</dbReference>
<keyword evidence="12" id="KW-1185">Reference proteome</keyword>
<feature type="compositionally biased region" description="Polar residues" evidence="9">
    <location>
        <begin position="1"/>
        <end position="16"/>
    </location>
</feature>
<evidence type="ECO:0000256" key="5">
    <source>
        <dbReference type="ARBA" id="ARBA00022824"/>
    </source>
</evidence>
<dbReference type="InterPro" id="IPR023578">
    <property type="entry name" value="Ras_GEF_dom_sf"/>
</dbReference>
<feature type="domain" description="Ras-GEF" evidence="10">
    <location>
        <begin position="184"/>
        <end position="426"/>
    </location>
</feature>
<proteinExistence type="inferred from homology"/>
<dbReference type="SUPFAM" id="SSF52540">
    <property type="entry name" value="P-loop containing nucleoside triphosphate hydrolases"/>
    <property type="match status" value="1"/>
</dbReference>
<dbReference type="EMBL" id="SRMA01025441">
    <property type="protein sequence ID" value="TRY94465.1"/>
    <property type="molecule type" value="Genomic_DNA"/>
</dbReference>
<dbReference type="Gene3D" id="1.10.840.10">
    <property type="entry name" value="Ras guanine-nucleotide exchange factors catalytic domain"/>
    <property type="match status" value="1"/>
</dbReference>
<feature type="region of interest" description="Disordered" evidence="9">
    <location>
        <begin position="1"/>
        <end position="29"/>
    </location>
</feature>
<evidence type="ECO:0000256" key="1">
    <source>
        <dbReference type="ARBA" id="ARBA00004319"/>
    </source>
</evidence>
<evidence type="ECO:0000256" key="7">
    <source>
        <dbReference type="ARBA" id="ARBA00023180"/>
    </source>
</evidence>
<dbReference type="Gene3D" id="3.40.50.300">
    <property type="entry name" value="P-loop containing nucleotide triphosphate hydrolases"/>
    <property type="match status" value="1"/>
</dbReference>
<organism evidence="11 12">
    <name type="scientific">Danionella cerebrum</name>
    <dbReference type="NCBI Taxonomy" id="2873325"/>
    <lineage>
        <taxon>Eukaryota</taxon>
        <taxon>Metazoa</taxon>
        <taxon>Chordata</taxon>
        <taxon>Craniata</taxon>
        <taxon>Vertebrata</taxon>
        <taxon>Euteleostomi</taxon>
        <taxon>Actinopterygii</taxon>
        <taxon>Neopterygii</taxon>
        <taxon>Teleostei</taxon>
        <taxon>Ostariophysi</taxon>
        <taxon>Cypriniformes</taxon>
        <taxon>Danionidae</taxon>
        <taxon>Danioninae</taxon>
        <taxon>Danionella</taxon>
    </lineage>
</organism>
<evidence type="ECO:0000256" key="3">
    <source>
        <dbReference type="ARBA" id="ARBA00022729"/>
    </source>
</evidence>
<evidence type="ECO:0000313" key="11">
    <source>
        <dbReference type="EMBL" id="TRY94465.1"/>
    </source>
</evidence>
<dbReference type="Proteomes" id="UP000316079">
    <property type="component" value="Unassembled WGS sequence"/>
</dbReference>
<dbReference type="PANTHER" id="PTHR14247:SF6">
    <property type="entry name" value="SH2 DOMAIN-CONTAINING PROTEIN 3C"/>
    <property type="match status" value="1"/>
</dbReference>
<dbReference type="InterPro" id="IPR027417">
    <property type="entry name" value="P-loop_NTPase"/>
</dbReference>
<evidence type="ECO:0000259" key="10">
    <source>
        <dbReference type="PROSITE" id="PS50009"/>
    </source>
</evidence>
<keyword evidence="5" id="KW-0256">Endoplasmic reticulum</keyword>
<dbReference type="GO" id="GO:0007264">
    <property type="term" value="P:small GTPase-mediated signal transduction"/>
    <property type="evidence" value="ECO:0007669"/>
    <property type="project" value="InterPro"/>
</dbReference>
<dbReference type="InterPro" id="IPR051853">
    <property type="entry name" value="SH2-Ras-GEF_adapter"/>
</dbReference>
<evidence type="ECO:0000256" key="8">
    <source>
        <dbReference type="PROSITE-ProRule" id="PRU00168"/>
    </source>
</evidence>
<dbReference type="GO" id="GO:0005524">
    <property type="term" value="F:ATP binding"/>
    <property type="evidence" value="ECO:0007669"/>
    <property type="project" value="UniProtKB-KW"/>
</dbReference>
<gene>
    <name evidence="11" type="ORF">DNTS_011383</name>
</gene>
<reference evidence="11 12" key="1">
    <citation type="journal article" date="2019" name="Sci. Data">
        <title>Hybrid genome assembly and annotation of Danionella translucida.</title>
        <authorList>
            <person name="Kadobianskyi M."/>
            <person name="Schulze L."/>
            <person name="Schuelke M."/>
            <person name="Judkewitz B."/>
        </authorList>
    </citation>
    <scope>NUCLEOTIDE SEQUENCE [LARGE SCALE GENOMIC DNA]</scope>
    <source>
        <strain evidence="11 12">Bolton</strain>
    </source>
</reference>
<dbReference type="InterPro" id="IPR001895">
    <property type="entry name" value="RASGEF_cat_dom"/>
</dbReference>
<dbReference type="GO" id="GO:0005085">
    <property type="term" value="F:guanyl-nucleotide exchange factor activity"/>
    <property type="evidence" value="ECO:0007669"/>
    <property type="project" value="UniProtKB-KW"/>
</dbReference>
<dbReference type="InterPro" id="IPR036964">
    <property type="entry name" value="RASGEF_cat_dom_sf"/>
</dbReference>
<dbReference type="InterPro" id="IPR049337">
    <property type="entry name" value="TOR1A_C"/>
</dbReference>
<dbReference type="FunFam" id="3.40.50.300:FF:002276">
    <property type="entry name" value="Torsin, putative"/>
    <property type="match status" value="1"/>
</dbReference>
<dbReference type="AlphaFoldDB" id="A0A553QWX5"/>
<dbReference type="PROSITE" id="PS50009">
    <property type="entry name" value="RASGEF_CAT"/>
    <property type="match status" value="1"/>
</dbReference>
<keyword evidence="8" id="KW-0344">Guanine-nucleotide releasing factor</keyword>
<dbReference type="GO" id="GO:0016887">
    <property type="term" value="F:ATP hydrolysis activity"/>
    <property type="evidence" value="ECO:0007669"/>
    <property type="project" value="InterPro"/>
</dbReference>